<dbReference type="InterPro" id="IPR001631">
    <property type="entry name" value="TopoI"/>
</dbReference>
<dbReference type="Proteomes" id="UP000030693">
    <property type="component" value="Unassembled WGS sequence"/>
</dbReference>
<dbReference type="GeneID" id="20527138"/>
<evidence type="ECO:0000256" key="1">
    <source>
        <dbReference type="ARBA" id="ARBA00000213"/>
    </source>
</evidence>
<evidence type="ECO:0000256" key="3">
    <source>
        <dbReference type="ARBA" id="ARBA00023029"/>
    </source>
</evidence>
<dbReference type="InterPro" id="IPR013499">
    <property type="entry name" value="TopoI_euk"/>
</dbReference>
<feature type="region of interest" description="Disordered" evidence="8">
    <location>
        <begin position="1200"/>
        <end position="1231"/>
    </location>
</feature>
<feature type="compositionally biased region" description="Basic and acidic residues" evidence="8">
    <location>
        <begin position="1200"/>
        <end position="1209"/>
    </location>
</feature>
<dbReference type="InterPro" id="IPR014711">
    <property type="entry name" value="TopoI_cat_a-hlx-sub_euk"/>
</dbReference>
<evidence type="ECO:0000256" key="2">
    <source>
        <dbReference type="ARBA" id="ARBA00006645"/>
    </source>
</evidence>
<dbReference type="SMART" id="SM00435">
    <property type="entry name" value="TOPEUc"/>
    <property type="match status" value="1"/>
</dbReference>
<evidence type="ECO:0000256" key="8">
    <source>
        <dbReference type="SAM" id="MobiDB-lite"/>
    </source>
</evidence>
<dbReference type="GO" id="GO:0005694">
    <property type="term" value="C:chromosome"/>
    <property type="evidence" value="ECO:0007669"/>
    <property type="project" value="InterPro"/>
</dbReference>
<dbReference type="InterPro" id="IPR013034">
    <property type="entry name" value="DNA_topo_DNA_db_N_dom1"/>
</dbReference>
<keyword evidence="4 6" id="KW-0238">DNA-binding</keyword>
<feature type="region of interest" description="Disordered" evidence="8">
    <location>
        <begin position="607"/>
        <end position="689"/>
    </location>
</feature>
<dbReference type="PROSITE" id="PS52038">
    <property type="entry name" value="TOPO_IB_2"/>
    <property type="match status" value="1"/>
</dbReference>
<feature type="compositionally biased region" description="Pro residues" evidence="8">
    <location>
        <begin position="529"/>
        <end position="538"/>
    </location>
</feature>
<dbReference type="PROSITE" id="PS00176">
    <property type="entry name" value="TOPO_IB_1"/>
    <property type="match status" value="1"/>
</dbReference>
<dbReference type="SUPFAM" id="SSF56741">
    <property type="entry name" value="Eukaryotic DNA topoisomerase I, N-terminal DNA-binding fragment"/>
    <property type="match status" value="1"/>
</dbReference>
<proteinExistence type="inferred from homology"/>
<feature type="compositionally biased region" description="Polar residues" evidence="8">
    <location>
        <begin position="467"/>
        <end position="482"/>
    </location>
</feature>
<dbReference type="CDD" id="cd00660">
    <property type="entry name" value="Topoisomer_IB_N"/>
    <property type="match status" value="1"/>
</dbReference>
<dbReference type="InterPro" id="IPR008336">
    <property type="entry name" value="TopoI_DNA-bd_euk"/>
</dbReference>
<dbReference type="Pfam" id="PF02919">
    <property type="entry name" value="Topoisom_I_N"/>
    <property type="match status" value="1"/>
</dbReference>
<feature type="compositionally biased region" description="Low complexity" evidence="8">
    <location>
        <begin position="638"/>
        <end position="651"/>
    </location>
</feature>
<evidence type="ECO:0000256" key="7">
    <source>
        <dbReference type="RuleBase" id="RU365101"/>
    </source>
</evidence>
<dbReference type="GO" id="GO:0003917">
    <property type="term" value="F:DNA topoisomerase type I (single strand cut, ATP-independent) activity"/>
    <property type="evidence" value="ECO:0007669"/>
    <property type="project" value="UniProtKB-UniRule"/>
</dbReference>
<dbReference type="RefSeq" id="XP_009494590.1">
    <property type="nucleotide sequence ID" value="XM_009496315.1"/>
</dbReference>
<dbReference type="InterPro" id="IPR051062">
    <property type="entry name" value="Topoisomerase_IB"/>
</dbReference>
<evidence type="ECO:0000256" key="5">
    <source>
        <dbReference type="ARBA" id="ARBA00023235"/>
    </source>
</evidence>
<name>A0A058ZDF6_FONAL</name>
<dbReference type="GO" id="GO:0007059">
    <property type="term" value="P:chromosome segregation"/>
    <property type="evidence" value="ECO:0007669"/>
    <property type="project" value="TreeGrafter"/>
</dbReference>
<dbReference type="PANTHER" id="PTHR10290">
    <property type="entry name" value="DNA TOPOISOMERASE I"/>
    <property type="match status" value="1"/>
</dbReference>
<dbReference type="GO" id="GO:0006265">
    <property type="term" value="P:DNA topological change"/>
    <property type="evidence" value="ECO:0007669"/>
    <property type="project" value="UniProtKB-UniRule"/>
</dbReference>
<evidence type="ECO:0000313" key="11">
    <source>
        <dbReference type="Proteomes" id="UP000030693"/>
    </source>
</evidence>
<sequence>MSDHSDLDSADEYPSKRPRLSLGDPRQAPAQLAGLRGLLGGLRPSVDPAPGSSAPPIVFLSGASPMPPTQTPPSGPSARDLLSLAAAASTTDVPAGSPLLMTTGSNAPITALGPSFQGLSARTPASSTGLGNALAGRLPFSLGRTSASPTVATSSSPPVPGVGIGAFGRAPPAAMARLAPLSLSSMAPTTPSASMAAEGGDRGKGTSPLLGSTPGSDSQSGVSPLMPAILPAPSPSTPGSIHSSPLATPPPGVLLPSPGEPIPPAGALPPTPTDPAVLPATGMVAIKSEFPASGGSADGLLSGNLTDLGMDVLPLAQVLSLSGRSLLEPGIPSTGPASAAKIKSLPTSLAEATVLSPSVATADGPSSMRPGLGASLAARTPDTSSPLSAPSPGPAGLSPGLGASIPSPGPGRSSVSPSPMATSAAAAAALCTTPSGTSGDSSLLADGVTPDFPPPPVQRLRTGGRAASSSPATMFTPGTLSPRSSPAVFPVDFCPAGPACKLLLAVGTPTSRRTPKPRKSRAKEFVWPPTKPPPPPPPRAKDAPKSRLLIRNEVTGEEVIAHGIGNKYFRATDVDADPEGVVYKSDIAPLRPNSPAGSLPPSPGFACLASSSSSSSSSASPSPCSSSPSPSPSPASSPCPAGGESPAASPSQMLSPASAGAGTPNTGSGMGPGPGADSAKTPGTPESLAEDLCPHVVGIERRWDTLEHNGVVFPPAYIPHNVPLIYDGQPISLDPMVEEVATFFALELNTEYGQSEVFQRNFFRDFLTVLRDSEEVLQRKYPISQFDLCDFSRIHQHVMAERQARATRSPEDRARERERRDVEAETYGWCLLNGQREPVGNFRIEAPGLFKGRGNHPRTGTLKRRIYPEQVIINISEGVPVPPPPVGHRWGKVIHNPNVSWLAAWTENMTGTLKYVWLAQKSSVRGRNDLTKYDFARGLGAHIDRIRKSYTRELRASDYSKRQRSTALYFIDRLALRVGAEKDTEEQADTVGCCSLRLEHVTLRAPATVVLDFLGKDSMRYFNEVTVTPRVFQNLQEFMTTPTKKGPKGPGDLLFETLTPAIINTKLSTYLPGLTAKVFRTFNATTTFERELEKNTQELLSQSRASRREPTVAELVLAYSQANREAAILCNHQRTVPKAMDLALQRQVDQLLVLRYRRRRLRLLAYEQVGVRARIDKYLQRPEEDFTDADVPRAEALLREEAQRRENTPSKETPSPAPAEPGTEEDLGAIGLPGPEATLEDFVKVAIPLNQKIERIRLDVATKMEGRHASLSTSKANYLDPRVTVAWSLRHGVPLDKVFPKTVRERFAWATDRPDREFKF</sequence>
<dbReference type="Pfam" id="PF14370">
    <property type="entry name" value="Topo_C_assoc"/>
    <property type="match status" value="1"/>
</dbReference>
<dbReference type="SUPFAM" id="SSF56349">
    <property type="entry name" value="DNA breaking-rejoining enzymes"/>
    <property type="match status" value="1"/>
</dbReference>
<feature type="compositionally biased region" description="Low complexity" evidence="8">
    <location>
        <begin position="607"/>
        <end position="628"/>
    </location>
</feature>
<feature type="region of interest" description="Disordered" evidence="8">
    <location>
        <begin position="186"/>
        <end position="267"/>
    </location>
</feature>
<dbReference type="InterPro" id="IPR018521">
    <property type="entry name" value="TopoIB_AS"/>
</dbReference>
<feature type="region of interest" description="Disordered" evidence="8">
    <location>
        <begin position="509"/>
        <end position="545"/>
    </location>
</feature>
<keyword evidence="5 6" id="KW-0413">Isomerase</keyword>
<dbReference type="GO" id="GO:0005730">
    <property type="term" value="C:nucleolus"/>
    <property type="evidence" value="ECO:0007669"/>
    <property type="project" value="TreeGrafter"/>
</dbReference>
<comment type="similarity">
    <text evidence="2 6 7">Belongs to the type IB topoisomerase family.</text>
</comment>
<comment type="function">
    <text evidence="7">Releases the supercoiling and torsional tension of DNA introduced during the DNA replication and transcription by transiently cleaving and rejoining one strand of the DNA duplex. Introduces a single-strand break via transesterification at the specific target site 5'-[CT]CCTTp site in duplex DNA. The scissile phosphodiester is attacked by the catalytic tyrosine of the enzyme, resulting in the formation of a DNA-(3'-phosphotyrosyl)-enzyme intermediate and the expulsion of a 5'-OH DNA strand. The free DNA strand then undergoes passage around the unbroken strand thus removing DNA supercoils. Finally, in the religation step, the DNA 5'-OH attacks the covalent intermediate to expel the active-site tyrosine and restore the DNA phosphodiester backbone.</text>
</comment>
<feature type="region of interest" description="Disordered" evidence="8">
    <location>
        <begin position="460"/>
        <end position="482"/>
    </location>
</feature>
<feature type="compositionally biased region" description="Low complexity" evidence="8">
    <location>
        <begin position="27"/>
        <end position="44"/>
    </location>
</feature>
<feature type="compositionally biased region" description="Pro residues" evidence="8">
    <location>
        <begin position="65"/>
        <end position="75"/>
    </location>
</feature>
<feature type="compositionally biased region" description="Low complexity" evidence="8">
    <location>
        <begin position="384"/>
        <end position="420"/>
    </location>
</feature>
<organism evidence="10">
    <name type="scientific">Fonticula alba</name>
    <name type="common">Slime mold</name>
    <dbReference type="NCBI Taxonomy" id="691883"/>
    <lineage>
        <taxon>Eukaryota</taxon>
        <taxon>Rotosphaerida</taxon>
        <taxon>Fonticulaceae</taxon>
        <taxon>Fonticula</taxon>
    </lineage>
</organism>
<evidence type="ECO:0000313" key="10">
    <source>
        <dbReference type="EMBL" id="KCV71467.1"/>
    </source>
</evidence>
<dbReference type="Gene3D" id="2.170.11.10">
    <property type="entry name" value="DNA Topoisomerase I, domain 2"/>
    <property type="match status" value="1"/>
</dbReference>
<feature type="region of interest" description="Disordered" evidence="8">
    <location>
        <begin position="359"/>
        <end position="420"/>
    </location>
</feature>
<dbReference type="Gene3D" id="1.10.132.10">
    <property type="match status" value="1"/>
</dbReference>
<dbReference type="Gene3D" id="3.90.15.10">
    <property type="entry name" value="Topoisomerase I, Chain A, domain 3"/>
    <property type="match status" value="1"/>
</dbReference>
<dbReference type="STRING" id="691883.A0A058ZDF6"/>
<feature type="domain" description="DNA topoisomerase I eukaryotic-type" evidence="9">
    <location>
        <begin position="849"/>
        <end position="1292"/>
    </location>
</feature>
<comment type="catalytic activity">
    <reaction evidence="1 6 7">
        <text>ATP-independent breakage of single-stranded DNA, followed by passage and rejoining.</text>
        <dbReference type="EC" id="5.6.2.1"/>
    </reaction>
</comment>
<evidence type="ECO:0000256" key="6">
    <source>
        <dbReference type="PROSITE-ProRule" id="PRU01382"/>
    </source>
</evidence>
<dbReference type="Pfam" id="PF01028">
    <property type="entry name" value="Topoisom_I"/>
    <property type="match status" value="1"/>
</dbReference>
<gene>
    <name evidence="10" type="ORF">H696_02413</name>
</gene>
<keyword evidence="3 6" id="KW-0799">Topoisomerase</keyword>
<feature type="region of interest" description="Disordered" evidence="8">
    <location>
        <begin position="1"/>
        <end position="79"/>
    </location>
</feature>
<keyword evidence="11" id="KW-1185">Reference proteome</keyword>
<dbReference type="GO" id="GO:0003677">
    <property type="term" value="F:DNA binding"/>
    <property type="evidence" value="ECO:0007669"/>
    <property type="project" value="UniProtKB-UniRule"/>
</dbReference>
<dbReference type="InterPro" id="IPR011010">
    <property type="entry name" value="DNA_brk_join_enz"/>
</dbReference>
<feature type="active site" description="O-(3'-phospho-DNA)-tyrosine intermediate" evidence="6">
    <location>
        <position position="1278"/>
    </location>
</feature>
<feature type="compositionally biased region" description="Polar residues" evidence="8">
    <location>
        <begin position="209"/>
        <end position="222"/>
    </location>
</feature>
<dbReference type="InterPro" id="IPR014727">
    <property type="entry name" value="TopoI_cat_a/b-sub_euk"/>
</dbReference>
<dbReference type="GO" id="GO:0006260">
    <property type="term" value="P:DNA replication"/>
    <property type="evidence" value="ECO:0007669"/>
    <property type="project" value="TreeGrafter"/>
</dbReference>
<feature type="compositionally biased region" description="Pro residues" evidence="8">
    <location>
        <begin position="247"/>
        <end position="267"/>
    </location>
</feature>
<dbReference type="InterPro" id="IPR013500">
    <property type="entry name" value="TopoI_cat_euk"/>
</dbReference>
<protein>
    <recommendedName>
        <fullName evidence="7">DNA topoisomerase I</fullName>
        <ecNumber evidence="7">5.6.2.1</ecNumber>
    </recommendedName>
    <alternativeName>
        <fullName evidence="7">DNA topoisomerase 1</fullName>
    </alternativeName>
</protein>
<dbReference type="PRINTS" id="PR00416">
    <property type="entry name" value="EUTPISMRASEI"/>
</dbReference>
<evidence type="ECO:0000256" key="4">
    <source>
        <dbReference type="ARBA" id="ARBA00023125"/>
    </source>
</evidence>
<accession>A0A058ZDF6</accession>
<dbReference type="OrthoDB" id="47179at2759"/>
<dbReference type="EC" id="5.6.2.1" evidence="7"/>
<dbReference type="InterPro" id="IPR025834">
    <property type="entry name" value="TopoI_C_dom"/>
</dbReference>
<reference evidence="10" key="1">
    <citation type="submission" date="2013-04" db="EMBL/GenBank/DDBJ databases">
        <title>The Genome Sequence of Fonticula alba ATCC 38817.</title>
        <authorList>
            <consortium name="The Broad Institute Genomics Platform"/>
            <person name="Russ C."/>
            <person name="Cuomo C."/>
            <person name="Burger G."/>
            <person name="Gray M.W."/>
            <person name="Holland P.W.H."/>
            <person name="King N."/>
            <person name="Lang F.B.F."/>
            <person name="Roger A.J."/>
            <person name="Ruiz-Trillo I."/>
            <person name="Brown M."/>
            <person name="Walker B."/>
            <person name="Young S."/>
            <person name="Zeng Q."/>
            <person name="Gargeya S."/>
            <person name="Fitzgerald M."/>
            <person name="Haas B."/>
            <person name="Abouelleil A."/>
            <person name="Allen A.W."/>
            <person name="Alvarado L."/>
            <person name="Arachchi H.M."/>
            <person name="Berlin A.M."/>
            <person name="Chapman S.B."/>
            <person name="Gainer-Dewar J."/>
            <person name="Goldberg J."/>
            <person name="Griggs A."/>
            <person name="Gujja S."/>
            <person name="Hansen M."/>
            <person name="Howarth C."/>
            <person name="Imamovic A."/>
            <person name="Ireland A."/>
            <person name="Larimer J."/>
            <person name="McCowan C."/>
            <person name="Murphy C."/>
            <person name="Pearson M."/>
            <person name="Poon T.W."/>
            <person name="Priest M."/>
            <person name="Roberts A."/>
            <person name="Saif S."/>
            <person name="Shea T."/>
            <person name="Sisk P."/>
            <person name="Sykes S."/>
            <person name="Wortman J."/>
            <person name="Nusbaum C."/>
            <person name="Birren B."/>
        </authorList>
    </citation>
    <scope>NUCLEOTIDE SEQUENCE [LARGE SCALE GENOMIC DNA]</scope>
    <source>
        <strain evidence="10">ATCC 38817</strain>
    </source>
</reference>
<dbReference type="InterPro" id="IPR036202">
    <property type="entry name" value="TopoI_DNA-bd_euk_N_sf"/>
</dbReference>
<dbReference type="eggNOG" id="KOG0981">
    <property type="taxonomic scope" value="Eukaryota"/>
</dbReference>
<dbReference type="EMBL" id="KB932203">
    <property type="protein sequence ID" value="KCV71467.1"/>
    <property type="molecule type" value="Genomic_DNA"/>
</dbReference>
<dbReference type="InterPro" id="IPR013030">
    <property type="entry name" value="DNA_topo_DNA_db_N_dom2"/>
</dbReference>
<evidence type="ECO:0000259" key="9">
    <source>
        <dbReference type="SMART" id="SM00435"/>
    </source>
</evidence>
<feature type="compositionally biased region" description="Polar residues" evidence="8">
    <location>
        <begin position="237"/>
        <end position="246"/>
    </location>
</feature>
<dbReference type="CDD" id="cd00659">
    <property type="entry name" value="Topo_IB_C"/>
    <property type="match status" value="1"/>
</dbReference>
<dbReference type="PANTHER" id="PTHR10290:SF3">
    <property type="entry name" value="DNA TOPOISOMERASE 1"/>
    <property type="match status" value="1"/>
</dbReference>
<dbReference type="Gene3D" id="1.10.10.41">
    <property type="entry name" value="Yeast DNA topoisomerase - domain 1"/>
    <property type="match status" value="1"/>
</dbReference>